<evidence type="ECO:0000256" key="3">
    <source>
        <dbReference type="ARBA" id="ARBA00023163"/>
    </source>
</evidence>
<proteinExistence type="predicted"/>
<protein>
    <recommendedName>
        <fullName evidence="5">HTH tetR-type domain-containing protein</fullName>
    </recommendedName>
</protein>
<feature type="DNA-binding region" description="H-T-H motif" evidence="4">
    <location>
        <begin position="55"/>
        <end position="74"/>
    </location>
</feature>
<dbReference type="Pfam" id="PF00440">
    <property type="entry name" value="TetR_N"/>
    <property type="match status" value="1"/>
</dbReference>
<gene>
    <name evidence="6" type="ORF">DSM112329_03292</name>
</gene>
<dbReference type="GO" id="GO:0000976">
    <property type="term" value="F:transcription cis-regulatory region binding"/>
    <property type="evidence" value="ECO:0007669"/>
    <property type="project" value="TreeGrafter"/>
</dbReference>
<dbReference type="InterPro" id="IPR009057">
    <property type="entry name" value="Homeodomain-like_sf"/>
</dbReference>
<dbReference type="EMBL" id="CP114014">
    <property type="protein sequence ID" value="XAY06422.1"/>
    <property type="molecule type" value="Genomic_DNA"/>
</dbReference>
<dbReference type="PANTHER" id="PTHR30055">
    <property type="entry name" value="HTH-TYPE TRANSCRIPTIONAL REGULATOR RUTR"/>
    <property type="match status" value="1"/>
</dbReference>
<dbReference type="SUPFAM" id="SSF46689">
    <property type="entry name" value="Homeodomain-like"/>
    <property type="match status" value="1"/>
</dbReference>
<dbReference type="PROSITE" id="PS50977">
    <property type="entry name" value="HTH_TETR_2"/>
    <property type="match status" value="1"/>
</dbReference>
<dbReference type="SUPFAM" id="SSF48498">
    <property type="entry name" value="Tetracyclin repressor-like, C-terminal domain"/>
    <property type="match status" value="1"/>
</dbReference>
<organism evidence="6">
    <name type="scientific">Paraconexibacter sp. AEG42_29</name>
    <dbReference type="NCBI Taxonomy" id="2997339"/>
    <lineage>
        <taxon>Bacteria</taxon>
        <taxon>Bacillati</taxon>
        <taxon>Actinomycetota</taxon>
        <taxon>Thermoleophilia</taxon>
        <taxon>Solirubrobacterales</taxon>
        <taxon>Paraconexibacteraceae</taxon>
        <taxon>Paraconexibacter</taxon>
    </lineage>
</organism>
<dbReference type="AlphaFoldDB" id="A0AAU7AYM7"/>
<evidence type="ECO:0000256" key="2">
    <source>
        <dbReference type="ARBA" id="ARBA00023125"/>
    </source>
</evidence>
<accession>A0AAU7AYM7</accession>
<sequence length="213" mass="23519">MVPFVKEATPISHMAPIDTQTEPAPPRVRADKARNRERILVAAREAFSAHGTETQMGDVATRAGVGVGTVYRHFPTKEALMGEMVRQKFALIAEHAREGLEEDGEPFEVFASVLYRNCEATAHDAAAQDALMRAAEHVWDQAQDVLDEMHGLVQQLIDRAQAAGTMRQDFSVDDMGMLMCGVSASMAHSEWDWRRHLALLLDGLRTQPTPSAP</sequence>
<dbReference type="InterPro" id="IPR050109">
    <property type="entry name" value="HTH-type_TetR-like_transc_reg"/>
</dbReference>
<dbReference type="InterPro" id="IPR049445">
    <property type="entry name" value="TetR_SbtR-like_C"/>
</dbReference>
<name>A0AAU7AYM7_9ACTN</name>
<dbReference type="InterPro" id="IPR001647">
    <property type="entry name" value="HTH_TetR"/>
</dbReference>
<dbReference type="GO" id="GO:0003700">
    <property type="term" value="F:DNA-binding transcription factor activity"/>
    <property type="evidence" value="ECO:0007669"/>
    <property type="project" value="TreeGrafter"/>
</dbReference>
<dbReference type="KEGG" id="parq:DSM112329_03292"/>
<evidence type="ECO:0000259" key="5">
    <source>
        <dbReference type="PROSITE" id="PS50977"/>
    </source>
</evidence>
<evidence type="ECO:0000256" key="4">
    <source>
        <dbReference type="PROSITE-ProRule" id="PRU00335"/>
    </source>
</evidence>
<dbReference type="Pfam" id="PF21597">
    <property type="entry name" value="TetR_C_43"/>
    <property type="match status" value="1"/>
</dbReference>
<reference evidence="6" key="1">
    <citation type="submission" date="2022-12" db="EMBL/GenBank/DDBJ databases">
        <title>Paraconexibacter alkalitolerans sp. nov. and Baekduia alba sp. nov., isolated from soil and emended description of the genera Paraconexibacter (Chun et al., 2020) and Baekduia (An et al., 2020).</title>
        <authorList>
            <person name="Vieira S."/>
            <person name="Huber K.J."/>
            <person name="Geppert A."/>
            <person name="Wolf J."/>
            <person name="Neumann-Schaal M."/>
            <person name="Muesken M."/>
            <person name="Overmann J."/>
        </authorList>
    </citation>
    <scope>NUCLEOTIDE SEQUENCE</scope>
    <source>
        <strain evidence="6">AEG42_29</strain>
    </source>
</reference>
<dbReference type="InterPro" id="IPR036271">
    <property type="entry name" value="Tet_transcr_reg_TetR-rel_C_sf"/>
</dbReference>
<evidence type="ECO:0000256" key="1">
    <source>
        <dbReference type="ARBA" id="ARBA00023015"/>
    </source>
</evidence>
<keyword evidence="2 4" id="KW-0238">DNA-binding</keyword>
<keyword evidence="3" id="KW-0804">Transcription</keyword>
<feature type="domain" description="HTH tetR-type" evidence="5">
    <location>
        <begin position="33"/>
        <end position="92"/>
    </location>
</feature>
<keyword evidence="1" id="KW-0805">Transcription regulation</keyword>
<dbReference type="Gene3D" id="1.10.357.10">
    <property type="entry name" value="Tetracycline Repressor, domain 2"/>
    <property type="match status" value="1"/>
</dbReference>
<dbReference type="PRINTS" id="PR00455">
    <property type="entry name" value="HTHTETR"/>
</dbReference>
<dbReference type="PANTHER" id="PTHR30055:SF234">
    <property type="entry name" value="HTH-TYPE TRANSCRIPTIONAL REGULATOR BETI"/>
    <property type="match status" value="1"/>
</dbReference>
<evidence type="ECO:0000313" key="6">
    <source>
        <dbReference type="EMBL" id="XAY06422.1"/>
    </source>
</evidence>